<keyword evidence="4" id="KW-0804">Transcription</keyword>
<feature type="domain" description="RNA polymerase sigma factor 70 region 4 type 2" evidence="6">
    <location>
        <begin position="109"/>
        <end position="160"/>
    </location>
</feature>
<feature type="domain" description="RNA polymerase sigma-70 region 2" evidence="5">
    <location>
        <begin position="25"/>
        <end position="87"/>
    </location>
</feature>
<dbReference type="PANTHER" id="PTHR43133:SF51">
    <property type="entry name" value="RNA POLYMERASE SIGMA FACTOR"/>
    <property type="match status" value="1"/>
</dbReference>
<dbReference type="InterPro" id="IPR039425">
    <property type="entry name" value="RNA_pol_sigma-70-like"/>
</dbReference>
<accession>A0ABY3B522</accession>
<dbReference type="Proteomes" id="UP000319219">
    <property type="component" value="Unassembled WGS sequence"/>
</dbReference>
<evidence type="ECO:0000313" key="8">
    <source>
        <dbReference type="Proteomes" id="UP000319219"/>
    </source>
</evidence>
<dbReference type="PANTHER" id="PTHR43133">
    <property type="entry name" value="RNA POLYMERASE ECF-TYPE SIGMA FACTO"/>
    <property type="match status" value="1"/>
</dbReference>
<dbReference type="EMBL" id="VIJZ01000008">
    <property type="protein sequence ID" value="TQR97294.1"/>
    <property type="molecule type" value="Genomic_DNA"/>
</dbReference>
<dbReference type="Gene3D" id="1.10.1740.10">
    <property type="match status" value="1"/>
</dbReference>
<gene>
    <name evidence="7" type="ORF">FKV70_18860</name>
</gene>
<dbReference type="CDD" id="cd06171">
    <property type="entry name" value="Sigma70_r4"/>
    <property type="match status" value="1"/>
</dbReference>
<evidence type="ECO:0000259" key="6">
    <source>
        <dbReference type="Pfam" id="PF08281"/>
    </source>
</evidence>
<evidence type="ECO:0000259" key="5">
    <source>
        <dbReference type="Pfam" id="PF04542"/>
    </source>
</evidence>
<dbReference type="RefSeq" id="WP_063210030.1">
    <property type="nucleotide sequence ID" value="NZ_VIJZ01000008.1"/>
</dbReference>
<name>A0ABY3B522_9BACL</name>
<dbReference type="InterPro" id="IPR013324">
    <property type="entry name" value="RNA_pol_sigma_r3/r4-like"/>
</dbReference>
<dbReference type="InterPro" id="IPR014284">
    <property type="entry name" value="RNA_pol_sigma-70_dom"/>
</dbReference>
<dbReference type="InterPro" id="IPR013249">
    <property type="entry name" value="RNA_pol_sigma70_r4_t2"/>
</dbReference>
<dbReference type="InterPro" id="IPR013325">
    <property type="entry name" value="RNA_pol_sigma_r2"/>
</dbReference>
<evidence type="ECO:0000256" key="3">
    <source>
        <dbReference type="ARBA" id="ARBA00023082"/>
    </source>
</evidence>
<keyword evidence="2" id="KW-0805">Transcription regulation</keyword>
<evidence type="ECO:0000256" key="4">
    <source>
        <dbReference type="ARBA" id="ARBA00023163"/>
    </source>
</evidence>
<evidence type="ECO:0000256" key="1">
    <source>
        <dbReference type="ARBA" id="ARBA00010641"/>
    </source>
</evidence>
<dbReference type="SUPFAM" id="SSF88659">
    <property type="entry name" value="Sigma3 and sigma4 domains of RNA polymerase sigma factors"/>
    <property type="match status" value="1"/>
</dbReference>
<dbReference type="Gene3D" id="1.10.10.10">
    <property type="entry name" value="Winged helix-like DNA-binding domain superfamily/Winged helix DNA-binding domain"/>
    <property type="match status" value="1"/>
</dbReference>
<protein>
    <submittedName>
        <fullName evidence="7">Sigma-70 family RNA polymerase sigma factor</fullName>
    </submittedName>
</protein>
<dbReference type="Pfam" id="PF08281">
    <property type="entry name" value="Sigma70_r4_2"/>
    <property type="match status" value="1"/>
</dbReference>
<dbReference type="InterPro" id="IPR036388">
    <property type="entry name" value="WH-like_DNA-bd_sf"/>
</dbReference>
<reference evidence="7 8" key="1">
    <citation type="submission" date="2019-07" db="EMBL/GenBank/DDBJ databases">
        <title>Paenibacillus ottowii sp. nov. isolated from a fermentation system processing bovine manure.</title>
        <authorList>
            <person name="Velazquez L.F."/>
            <person name="Rajbanshi S."/>
            <person name="Guan S."/>
            <person name="Hinchee M."/>
            <person name="Welsh A."/>
        </authorList>
    </citation>
    <scope>NUCLEOTIDE SEQUENCE [LARGE SCALE GENOMIC DNA]</scope>
    <source>
        <strain evidence="7 8">MS2379</strain>
    </source>
</reference>
<dbReference type="SUPFAM" id="SSF88946">
    <property type="entry name" value="Sigma2 domain of RNA polymerase sigma factors"/>
    <property type="match status" value="1"/>
</dbReference>
<keyword evidence="8" id="KW-1185">Reference proteome</keyword>
<sequence>MQYIGNGGSTAVEEELFFQKISAQKRRLFGIAYSYLRNQADAVEAVQEATCRAWVKRKHVKDAKSFDFWVTRILINVCIDEQRRRKRLVLTDGYIDIKTNEMVSDSMLDVQNALAKLKPKHRHVLILKYMHDMTVPDIALILGKPEGTIKSWVYQGLKQLRRRMGIEEGGLNHA</sequence>
<evidence type="ECO:0000256" key="2">
    <source>
        <dbReference type="ARBA" id="ARBA00023015"/>
    </source>
</evidence>
<proteinExistence type="inferred from homology"/>
<dbReference type="NCBIfam" id="TIGR02937">
    <property type="entry name" value="sigma70-ECF"/>
    <property type="match status" value="1"/>
</dbReference>
<keyword evidence="3" id="KW-0731">Sigma factor</keyword>
<evidence type="ECO:0000313" key="7">
    <source>
        <dbReference type="EMBL" id="TQR97294.1"/>
    </source>
</evidence>
<organism evidence="7 8">
    <name type="scientific">Paenibacillus ottowii</name>
    <dbReference type="NCBI Taxonomy" id="2315729"/>
    <lineage>
        <taxon>Bacteria</taxon>
        <taxon>Bacillati</taxon>
        <taxon>Bacillota</taxon>
        <taxon>Bacilli</taxon>
        <taxon>Bacillales</taxon>
        <taxon>Paenibacillaceae</taxon>
        <taxon>Paenibacillus</taxon>
    </lineage>
</organism>
<comment type="similarity">
    <text evidence="1">Belongs to the sigma-70 factor family. ECF subfamily.</text>
</comment>
<dbReference type="Pfam" id="PF04542">
    <property type="entry name" value="Sigma70_r2"/>
    <property type="match status" value="1"/>
</dbReference>
<dbReference type="InterPro" id="IPR007627">
    <property type="entry name" value="RNA_pol_sigma70_r2"/>
</dbReference>
<comment type="caution">
    <text evidence="7">The sequence shown here is derived from an EMBL/GenBank/DDBJ whole genome shotgun (WGS) entry which is preliminary data.</text>
</comment>